<dbReference type="Proteomes" id="UP001317259">
    <property type="component" value="Unassembled WGS sequence"/>
</dbReference>
<evidence type="ECO:0008006" key="3">
    <source>
        <dbReference type="Google" id="ProtNLM"/>
    </source>
</evidence>
<organism evidence="1 2">
    <name type="scientific">Actinomadura luzonensis</name>
    <dbReference type="NCBI Taxonomy" id="2805427"/>
    <lineage>
        <taxon>Bacteria</taxon>
        <taxon>Bacillati</taxon>
        <taxon>Actinomycetota</taxon>
        <taxon>Actinomycetes</taxon>
        <taxon>Streptosporangiales</taxon>
        <taxon>Thermomonosporaceae</taxon>
        <taxon>Actinomadura</taxon>
    </lineage>
</organism>
<gene>
    <name evidence="1" type="ORF">MF672_008040</name>
</gene>
<reference evidence="1 2" key="1">
    <citation type="submission" date="2022-04" db="EMBL/GenBank/DDBJ databases">
        <title>Genome draft of Actinomadura sp. ATCC 31491.</title>
        <authorList>
            <person name="Shi X."/>
            <person name="Du Y."/>
        </authorList>
    </citation>
    <scope>NUCLEOTIDE SEQUENCE [LARGE SCALE GENOMIC DNA]</scope>
    <source>
        <strain evidence="1 2">ATCC 31491</strain>
    </source>
</reference>
<accession>A0ABT0FP98</accession>
<proteinExistence type="predicted"/>
<evidence type="ECO:0000313" key="1">
    <source>
        <dbReference type="EMBL" id="MCK2213736.1"/>
    </source>
</evidence>
<keyword evidence="2" id="KW-1185">Reference proteome</keyword>
<sequence>MSANTDRGNELWQKWSTFLERIQLEQALTTARAADQQDEAARLEARLADLPRITSLEALQANADLMAMLGTQRWIAMRIAQEEGASLEQIGRQLGISKQSAWEFMKRRIDEHRNA</sequence>
<comment type="caution">
    <text evidence="1">The sequence shown here is derived from an EMBL/GenBank/DDBJ whole genome shotgun (WGS) entry which is preliminary data.</text>
</comment>
<protein>
    <recommendedName>
        <fullName evidence="3">Sigma-70 family RNA polymerase sigma factor</fullName>
    </recommendedName>
</protein>
<evidence type="ECO:0000313" key="2">
    <source>
        <dbReference type="Proteomes" id="UP001317259"/>
    </source>
</evidence>
<dbReference type="RefSeq" id="WP_242371806.1">
    <property type="nucleotide sequence ID" value="NZ_JAKRKC020000001.1"/>
</dbReference>
<dbReference type="EMBL" id="JAKRKC020000001">
    <property type="protein sequence ID" value="MCK2213736.1"/>
    <property type="molecule type" value="Genomic_DNA"/>
</dbReference>
<name>A0ABT0FP98_9ACTN</name>